<dbReference type="AlphaFoldDB" id="A0A0M0JZJ1"/>
<gene>
    <name evidence="2" type="ORF">Ctob_009543</name>
</gene>
<protein>
    <submittedName>
        <fullName evidence="2">Uncharacterized protein</fullName>
    </submittedName>
</protein>
<dbReference type="Proteomes" id="UP000037460">
    <property type="component" value="Unassembled WGS sequence"/>
</dbReference>
<name>A0A0M0JZJ1_9EUKA</name>
<feature type="region of interest" description="Disordered" evidence="1">
    <location>
        <begin position="60"/>
        <end position="85"/>
    </location>
</feature>
<evidence type="ECO:0000256" key="1">
    <source>
        <dbReference type="SAM" id="MobiDB-lite"/>
    </source>
</evidence>
<comment type="caution">
    <text evidence="2">The sequence shown here is derived from an EMBL/GenBank/DDBJ whole genome shotgun (WGS) entry which is preliminary data.</text>
</comment>
<feature type="compositionally biased region" description="Polar residues" evidence="1">
    <location>
        <begin position="71"/>
        <end position="85"/>
    </location>
</feature>
<evidence type="ECO:0000313" key="3">
    <source>
        <dbReference type="Proteomes" id="UP000037460"/>
    </source>
</evidence>
<evidence type="ECO:0000313" key="2">
    <source>
        <dbReference type="EMBL" id="KOO31969.1"/>
    </source>
</evidence>
<accession>A0A0M0JZJ1</accession>
<proteinExistence type="predicted"/>
<keyword evidence="3" id="KW-1185">Reference proteome</keyword>
<reference evidence="3" key="1">
    <citation type="journal article" date="2015" name="PLoS Genet.">
        <title>Genome Sequence and Transcriptome Analyses of Chrysochromulina tobin: Metabolic Tools for Enhanced Algal Fitness in the Prominent Order Prymnesiales (Haptophyceae).</title>
        <authorList>
            <person name="Hovde B.T."/>
            <person name="Deodato C.R."/>
            <person name="Hunsperger H.M."/>
            <person name="Ryken S.A."/>
            <person name="Yost W."/>
            <person name="Jha R.K."/>
            <person name="Patterson J."/>
            <person name="Monnat R.J. Jr."/>
            <person name="Barlow S.B."/>
            <person name="Starkenburg S.R."/>
            <person name="Cattolico R.A."/>
        </authorList>
    </citation>
    <scope>NUCLEOTIDE SEQUENCE</scope>
    <source>
        <strain evidence="3">CCMP291</strain>
    </source>
</reference>
<dbReference type="EMBL" id="JWZX01001880">
    <property type="protein sequence ID" value="KOO31969.1"/>
    <property type="molecule type" value="Genomic_DNA"/>
</dbReference>
<sequence length="85" mass="9747">MCAVAIRSSICRSTRRPSMRRRAECSAQRHPMCYARWRAGTASRRMNRWRVVCRSRSRRAHVSHVSHVSGGQMSQPAHVSRVSPT</sequence>
<organism evidence="2 3">
    <name type="scientific">Chrysochromulina tobinii</name>
    <dbReference type="NCBI Taxonomy" id="1460289"/>
    <lineage>
        <taxon>Eukaryota</taxon>
        <taxon>Haptista</taxon>
        <taxon>Haptophyta</taxon>
        <taxon>Prymnesiophyceae</taxon>
        <taxon>Prymnesiales</taxon>
        <taxon>Chrysochromulinaceae</taxon>
        <taxon>Chrysochromulina</taxon>
    </lineage>
</organism>